<reference evidence="3" key="1">
    <citation type="journal article" date="2017" name="Plant J.">
        <title>The pomegranate (Punica granatum L.) genome and the genomics of punicalagin biosynthesis.</title>
        <authorList>
            <person name="Qin G."/>
            <person name="Xu C."/>
            <person name="Ming R."/>
            <person name="Tang H."/>
            <person name="Guyot R."/>
            <person name="Kramer E.M."/>
            <person name="Hu Y."/>
            <person name="Yi X."/>
            <person name="Qi Y."/>
            <person name="Xu X."/>
            <person name="Gao Z."/>
            <person name="Pan H."/>
            <person name="Jian J."/>
            <person name="Tian Y."/>
            <person name="Yue Z."/>
            <person name="Xu Y."/>
        </authorList>
    </citation>
    <scope>NUCLEOTIDE SEQUENCE [LARGE SCALE GENOMIC DNA]</scope>
    <source>
        <strain evidence="3">cv. Dabenzi</strain>
    </source>
</reference>
<gene>
    <name evidence="1" type="ORF">CDL15_Pgr006701</name>
    <name evidence="2" type="ORF">CRG98_033688</name>
</gene>
<reference evidence="2 4" key="3">
    <citation type="submission" date="2017-11" db="EMBL/GenBank/DDBJ databases">
        <title>De-novo sequencing of pomegranate (Punica granatum L.) genome.</title>
        <authorList>
            <person name="Akparov Z."/>
            <person name="Amiraslanov A."/>
            <person name="Hajiyeva S."/>
            <person name="Abbasov M."/>
            <person name="Kaur K."/>
            <person name="Hamwieh A."/>
            <person name="Solovyev V."/>
            <person name="Salamov A."/>
            <person name="Braich B."/>
            <person name="Kosarev P."/>
            <person name="Mahmoud A."/>
            <person name="Hajiyev E."/>
            <person name="Babayeva S."/>
            <person name="Izzatullayeva V."/>
            <person name="Mammadov A."/>
            <person name="Mammadov A."/>
            <person name="Sharifova S."/>
            <person name="Ojaghi J."/>
            <person name="Eynullazada K."/>
            <person name="Bayramov B."/>
            <person name="Abdulazimova A."/>
            <person name="Shahmuradov I."/>
        </authorList>
    </citation>
    <scope>NUCLEOTIDE SEQUENCE [LARGE SCALE GENOMIC DNA]</scope>
    <source>
        <strain evidence="2">AG2017</strain>
        <strain evidence="4">cv. AG2017</strain>
        <tissue evidence="2">Leaf</tissue>
    </source>
</reference>
<evidence type="ECO:0000313" key="2">
    <source>
        <dbReference type="EMBL" id="PKI45889.1"/>
    </source>
</evidence>
<protein>
    <submittedName>
        <fullName evidence="1">Uncharacterized protein</fullName>
    </submittedName>
</protein>
<name>A0A218X834_PUNGR</name>
<comment type="caution">
    <text evidence="1">The sequence shown here is derived from an EMBL/GenBank/DDBJ whole genome shotgun (WGS) entry which is preliminary data.</text>
</comment>
<dbReference type="Proteomes" id="UP000233551">
    <property type="component" value="Unassembled WGS sequence"/>
</dbReference>
<dbReference type="AlphaFoldDB" id="A0A218X834"/>
<dbReference type="Proteomes" id="UP000197138">
    <property type="component" value="Unassembled WGS sequence"/>
</dbReference>
<reference evidence="1" key="2">
    <citation type="submission" date="2017-06" db="EMBL/GenBank/DDBJ databases">
        <title>The pomegranate genome and the genomics of punicalagin biosynthesis.</title>
        <authorList>
            <person name="Xu C."/>
        </authorList>
    </citation>
    <scope>NUCLEOTIDE SEQUENCE [LARGE SCALE GENOMIC DNA]</scope>
    <source>
        <tissue evidence="1">Fresh leaf</tissue>
    </source>
</reference>
<sequence length="114" mass="13056">MELDLDAHCPLNMPNGTQLPYSEGGAKSHFVFYMHAVSSINAEQMKYSVVRRAKLSFWRRAEAPMVIISAKEREATRFMCILGRCIQDATETEWVMDKYGPIGMSNYLARKDFV</sequence>
<dbReference type="EMBL" id="MTKT01002214">
    <property type="protein sequence ID" value="OWM80671.1"/>
    <property type="molecule type" value="Genomic_DNA"/>
</dbReference>
<proteinExistence type="predicted"/>
<evidence type="ECO:0000313" key="3">
    <source>
        <dbReference type="Proteomes" id="UP000197138"/>
    </source>
</evidence>
<keyword evidence="4" id="KW-1185">Reference proteome</keyword>
<organism evidence="1 3">
    <name type="scientific">Punica granatum</name>
    <name type="common">Pomegranate</name>
    <dbReference type="NCBI Taxonomy" id="22663"/>
    <lineage>
        <taxon>Eukaryota</taxon>
        <taxon>Viridiplantae</taxon>
        <taxon>Streptophyta</taxon>
        <taxon>Embryophyta</taxon>
        <taxon>Tracheophyta</taxon>
        <taxon>Spermatophyta</taxon>
        <taxon>Magnoliopsida</taxon>
        <taxon>eudicotyledons</taxon>
        <taxon>Gunneridae</taxon>
        <taxon>Pentapetalae</taxon>
        <taxon>rosids</taxon>
        <taxon>malvids</taxon>
        <taxon>Myrtales</taxon>
        <taxon>Lythraceae</taxon>
        <taxon>Punica</taxon>
    </lineage>
</organism>
<evidence type="ECO:0000313" key="4">
    <source>
        <dbReference type="Proteomes" id="UP000233551"/>
    </source>
</evidence>
<accession>A0A218X834</accession>
<evidence type="ECO:0000313" key="1">
    <source>
        <dbReference type="EMBL" id="OWM80671.1"/>
    </source>
</evidence>
<dbReference type="EMBL" id="PGOL01002685">
    <property type="protein sequence ID" value="PKI45889.1"/>
    <property type="molecule type" value="Genomic_DNA"/>
</dbReference>